<keyword evidence="6" id="KW-1133">Transmembrane helix</keyword>
<feature type="region of interest" description="Disordered" evidence="5">
    <location>
        <begin position="37"/>
        <end position="98"/>
    </location>
</feature>
<keyword evidence="2" id="KW-0645">Protease</keyword>
<dbReference type="Pfam" id="PF00877">
    <property type="entry name" value="NLPC_P60"/>
    <property type="match status" value="1"/>
</dbReference>
<feature type="compositionally biased region" description="Polar residues" evidence="5">
    <location>
        <begin position="78"/>
        <end position="92"/>
    </location>
</feature>
<dbReference type="SUPFAM" id="SSF54001">
    <property type="entry name" value="Cysteine proteinases"/>
    <property type="match status" value="1"/>
</dbReference>
<dbReference type="GO" id="GO:0006508">
    <property type="term" value="P:proteolysis"/>
    <property type="evidence" value="ECO:0007669"/>
    <property type="project" value="UniProtKB-KW"/>
</dbReference>
<evidence type="ECO:0000256" key="1">
    <source>
        <dbReference type="ARBA" id="ARBA00007074"/>
    </source>
</evidence>
<dbReference type="PANTHER" id="PTHR47359:SF3">
    <property type="entry name" value="NLP_P60 DOMAIN-CONTAINING PROTEIN-RELATED"/>
    <property type="match status" value="1"/>
</dbReference>
<evidence type="ECO:0000259" key="7">
    <source>
        <dbReference type="PROSITE" id="PS51935"/>
    </source>
</evidence>
<dbReference type="RefSeq" id="WP_176453824.1">
    <property type="nucleotide sequence ID" value="NZ_AP026713.1"/>
</dbReference>
<dbReference type="CDD" id="cd13399">
    <property type="entry name" value="Slt35-like"/>
    <property type="match status" value="1"/>
</dbReference>
<dbReference type="Pfam" id="PF01464">
    <property type="entry name" value="SLT"/>
    <property type="match status" value="1"/>
</dbReference>
<dbReference type="InterPro" id="IPR008258">
    <property type="entry name" value="Transglycosylase_SLT_dom_1"/>
</dbReference>
<keyword evidence="8" id="KW-0614">Plasmid</keyword>
<dbReference type="Gene3D" id="1.10.530.10">
    <property type="match status" value="1"/>
</dbReference>
<keyword evidence="6" id="KW-0472">Membrane</keyword>
<feature type="domain" description="NlpC/P60" evidence="7">
    <location>
        <begin position="387"/>
        <end position="506"/>
    </location>
</feature>
<proteinExistence type="inferred from homology"/>
<dbReference type="Gene3D" id="3.90.1720.10">
    <property type="entry name" value="endopeptidase domain like (from Nostoc punctiforme)"/>
    <property type="match status" value="1"/>
</dbReference>
<keyword evidence="6" id="KW-0812">Transmembrane</keyword>
<keyword evidence="3" id="KW-0378">Hydrolase</keyword>
<keyword evidence="4" id="KW-0788">Thiol protease</keyword>
<dbReference type="InterPro" id="IPR051794">
    <property type="entry name" value="PG_Endopeptidase_C40"/>
</dbReference>
<dbReference type="EMBL" id="LC473083">
    <property type="protein sequence ID" value="BBJ25221.1"/>
    <property type="molecule type" value="Genomic_DNA"/>
</dbReference>
<dbReference type="InterPro" id="IPR000064">
    <property type="entry name" value="NLP_P60_dom"/>
</dbReference>
<dbReference type="GO" id="GO:0008234">
    <property type="term" value="F:cysteine-type peptidase activity"/>
    <property type="evidence" value="ECO:0007669"/>
    <property type="project" value="UniProtKB-KW"/>
</dbReference>
<comment type="similarity">
    <text evidence="1">Belongs to the peptidase C40 family.</text>
</comment>
<evidence type="ECO:0000256" key="6">
    <source>
        <dbReference type="SAM" id="Phobius"/>
    </source>
</evidence>
<name>A0A5K7U7K9_CUTAC</name>
<sequence length="506" mass="51111">MKGLRSSGDSGQATSHLGHLNLKHRATTIIGQAGHTAGQVAHGPAGTPHAGDGDLIDSADDQLKTQGTKTVKAASRSVKGTTKTLGKQTVKASQKGARRIAEATRQTAETVRGAGRAASGPAMGTRAVKGGVVAATRRAAARRAAAKAQAAAAKTGARTAVRTARSGAAATRQAVQAASWAGRLAAAAISALSSTPGLIAAAVAVAVAAAIIAVLSIIPGIGHQADQQRPATVAIPAQYLDAVTQAGSICSEITPNLIAAQVNQESGWNPDATSPAGAQGISQFMPGTWASVGVDGDGDGPADVWNPTDAILTQGHYMCGLVDQVKTAIAAKTITGDVVSLALAAYNAGLGAVTAAGGIPAFTETQNYVATILAAAASQSTDEGGVSADVADAVEWAKSVAADDTYAYVWGGNGRQDGGYDCSGLTSAVYRRLGISLPRTAAQQQQVGTGIERGELKVGDLIFYGTPAYHVAIYAGNGWMVSADNHIDGINFEPIYGSPSNYRRIQ</sequence>
<organism evidence="8">
    <name type="scientific">Cutibacterium acnes</name>
    <name type="common">Propionibacterium acnes</name>
    <dbReference type="NCBI Taxonomy" id="1747"/>
    <lineage>
        <taxon>Bacteria</taxon>
        <taxon>Bacillati</taxon>
        <taxon>Actinomycetota</taxon>
        <taxon>Actinomycetes</taxon>
        <taxon>Propionibacteriales</taxon>
        <taxon>Propionibacteriaceae</taxon>
        <taxon>Cutibacterium</taxon>
    </lineage>
</organism>
<dbReference type="GeneID" id="85154886"/>
<dbReference type="SUPFAM" id="SSF53955">
    <property type="entry name" value="Lysozyme-like"/>
    <property type="match status" value="1"/>
</dbReference>
<dbReference type="AlphaFoldDB" id="A0A5K7U7K9"/>
<evidence type="ECO:0000313" key="8">
    <source>
        <dbReference type="EMBL" id="BBJ25221.1"/>
    </source>
</evidence>
<feature type="transmembrane region" description="Helical" evidence="6">
    <location>
        <begin position="198"/>
        <end position="221"/>
    </location>
</feature>
<evidence type="ECO:0000256" key="4">
    <source>
        <dbReference type="ARBA" id="ARBA00022807"/>
    </source>
</evidence>
<reference evidence="8" key="1">
    <citation type="submission" date="2019-03" db="EMBL/GenBank/DDBJ databases">
        <title>Identification of a transferable multidrug resistance plasmid carrying novel macrolide-clindamycin resistance gene erm(50) in Cutibacterium acnes.</title>
        <authorList>
            <person name="Aoki S."/>
            <person name="Nakase K."/>
            <person name="Nakaminami H."/>
            <person name="Wajima T."/>
            <person name="Hayashi N."/>
            <person name="Noguchi N."/>
        </authorList>
    </citation>
    <scope>NUCLEOTIDE SEQUENCE</scope>
    <source>
        <strain evidence="8">TP-CU389</strain>
        <plasmid evidence="8">pTZC1</plasmid>
    </source>
</reference>
<gene>
    <name evidence="8" type="primary">virB1</name>
</gene>
<dbReference type="PROSITE" id="PS51935">
    <property type="entry name" value="NLPC_P60"/>
    <property type="match status" value="1"/>
</dbReference>
<protein>
    <submittedName>
        <fullName evidence="8">Lytic transglycosylase of type IV secretion system</fullName>
    </submittedName>
</protein>
<dbReference type="PANTHER" id="PTHR47359">
    <property type="entry name" value="PEPTIDOGLYCAN DL-ENDOPEPTIDASE CWLO"/>
    <property type="match status" value="1"/>
</dbReference>
<evidence type="ECO:0000256" key="2">
    <source>
        <dbReference type="ARBA" id="ARBA00022670"/>
    </source>
</evidence>
<dbReference type="InterPro" id="IPR023346">
    <property type="entry name" value="Lysozyme-like_dom_sf"/>
</dbReference>
<dbReference type="InterPro" id="IPR038765">
    <property type="entry name" value="Papain-like_cys_pep_sf"/>
</dbReference>
<evidence type="ECO:0000256" key="5">
    <source>
        <dbReference type="SAM" id="MobiDB-lite"/>
    </source>
</evidence>
<evidence type="ECO:0000256" key="3">
    <source>
        <dbReference type="ARBA" id="ARBA00022801"/>
    </source>
</evidence>
<accession>A0A5K7U7K9</accession>
<geneLocation type="plasmid" evidence="8">
    <name>pTZC1</name>
</geneLocation>